<dbReference type="SUPFAM" id="SSF48403">
    <property type="entry name" value="Ankyrin repeat"/>
    <property type="match status" value="1"/>
</dbReference>
<dbReference type="Proteomes" id="UP001165060">
    <property type="component" value="Unassembled WGS sequence"/>
</dbReference>
<feature type="compositionally biased region" description="Basic and acidic residues" evidence="1">
    <location>
        <begin position="312"/>
        <end position="330"/>
    </location>
</feature>
<dbReference type="PANTHER" id="PTHR24133:SF40">
    <property type="entry name" value="ANKYRIN REPEAT DOMAIN 44"/>
    <property type="match status" value="1"/>
</dbReference>
<evidence type="ECO:0000256" key="1">
    <source>
        <dbReference type="SAM" id="MobiDB-lite"/>
    </source>
</evidence>
<dbReference type="Pfam" id="PF13637">
    <property type="entry name" value="Ank_4"/>
    <property type="match status" value="1"/>
</dbReference>
<name>A0ABQ6N8X2_9STRA</name>
<comment type="caution">
    <text evidence="2">The sequence shown here is derived from an EMBL/GenBank/DDBJ whole genome shotgun (WGS) entry which is preliminary data.</text>
</comment>
<evidence type="ECO:0000313" key="3">
    <source>
        <dbReference type="Proteomes" id="UP001165060"/>
    </source>
</evidence>
<dbReference type="PROSITE" id="PS50096">
    <property type="entry name" value="IQ"/>
    <property type="match status" value="1"/>
</dbReference>
<dbReference type="PANTHER" id="PTHR24133">
    <property type="entry name" value="ANKYRIN DOMAIN-CONTAINING"/>
    <property type="match status" value="1"/>
</dbReference>
<reference evidence="2 3" key="1">
    <citation type="journal article" date="2023" name="Commun. Biol.">
        <title>Genome analysis of Parmales, the sister group of diatoms, reveals the evolutionary specialization of diatoms from phago-mixotrophs to photoautotrophs.</title>
        <authorList>
            <person name="Ban H."/>
            <person name="Sato S."/>
            <person name="Yoshikawa S."/>
            <person name="Yamada K."/>
            <person name="Nakamura Y."/>
            <person name="Ichinomiya M."/>
            <person name="Sato N."/>
            <person name="Blanc-Mathieu R."/>
            <person name="Endo H."/>
            <person name="Kuwata A."/>
            <person name="Ogata H."/>
        </authorList>
    </citation>
    <scope>NUCLEOTIDE SEQUENCE [LARGE SCALE GENOMIC DNA]</scope>
</reference>
<dbReference type="InterPro" id="IPR052391">
    <property type="entry name" value="E3_Ligase-Neurotoxin"/>
</dbReference>
<protein>
    <submittedName>
        <fullName evidence="2">Uncharacterized protein</fullName>
    </submittedName>
</protein>
<evidence type="ECO:0000313" key="2">
    <source>
        <dbReference type="EMBL" id="GMI43584.1"/>
    </source>
</evidence>
<dbReference type="EMBL" id="BRYB01001132">
    <property type="protein sequence ID" value="GMI43584.1"/>
    <property type="molecule type" value="Genomic_DNA"/>
</dbReference>
<dbReference type="Gene3D" id="1.25.40.20">
    <property type="entry name" value="Ankyrin repeat-containing domain"/>
    <property type="match status" value="1"/>
</dbReference>
<feature type="region of interest" description="Disordered" evidence="1">
    <location>
        <begin position="312"/>
        <end position="350"/>
    </location>
</feature>
<keyword evidence="3" id="KW-1185">Reference proteome</keyword>
<sequence>MGKYFANDLEAKEWAAAKFQALYRGREHRRAAERKRRDLLEAAALLVDACDVRILGERESIPGYDAHRAMVKSRRFREDAGDGHLGAMQKALKALEAAGGTLAGGPDPGATAGGDDGPDPVLLDPLARGFRGERAAHRAAENGHVACLRLAVSAGFDVDDATVLGNTAAHYAALGGGGLVGGAGANDCIRELADQLADIMRANKQGVTPINICALRGKESTTALIRALAVDGEDLVMRRRRANELRRQEDLRRKKSVLLGRDCGGGEGGAEFLVPNSAHLTEEAKYVVACGLRGRGVVANIVATGAGRAEPELARRERERREKQKKRETGRVFGFLGRGAGSPVSIASST</sequence>
<organism evidence="2 3">
    <name type="scientific">Tetraparma gracilis</name>
    <dbReference type="NCBI Taxonomy" id="2962635"/>
    <lineage>
        <taxon>Eukaryota</taxon>
        <taxon>Sar</taxon>
        <taxon>Stramenopiles</taxon>
        <taxon>Ochrophyta</taxon>
        <taxon>Bolidophyceae</taxon>
        <taxon>Parmales</taxon>
        <taxon>Triparmaceae</taxon>
        <taxon>Tetraparma</taxon>
    </lineage>
</organism>
<proteinExistence type="predicted"/>
<dbReference type="InterPro" id="IPR036770">
    <property type="entry name" value="Ankyrin_rpt-contain_sf"/>
</dbReference>
<accession>A0ABQ6N8X2</accession>
<dbReference type="InterPro" id="IPR002110">
    <property type="entry name" value="Ankyrin_rpt"/>
</dbReference>
<dbReference type="SMART" id="SM00248">
    <property type="entry name" value="ANK"/>
    <property type="match status" value="2"/>
</dbReference>
<gene>
    <name evidence="2" type="ORF">TeGR_g4360</name>
</gene>